<dbReference type="SUPFAM" id="SSF47473">
    <property type="entry name" value="EF-hand"/>
    <property type="match status" value="1"/>
</dbReference>
<organism evidence="4 5">
    <name type="scientific">Brachionus calyciflorus</name>
    <dbReference type="NCBI Taxonomy" id="104777"/>
    <lineage>
        <taxon>Eukaryota</taxon>
        <taxon>Metazoa</taxon>
        <taxon>Spiralia</taxon>
        <taxon>Gnathifera</taxon>
        <taxon>Rotifera</taxon>
        <taxon>Eurotatoria</taxon>
        <taxon>Monogononta</taxon>
        <taxon>Pseudotrocha</taxon>
        <taxon>Ploima</taxon>
        <taxon>Brachionidae</taxon>
        <taxon>Brachionus</taxon>
    </lineage>
</organism>
<reference evidence="4" key="1">
    <citation type="submission" date="2021-02" db="EMBL/GenBank/DDBJ databases">
        <authorList>
            <person name="Nowell W R."/>
        </authorList>
    </citation>
    <scope>NUCLEOTIDE SEQUENCE</scope>
    <source>
        <strain evidence="4">Ploen Becks lab</strain>
    </source>
</reference>
<dbReference type="AlphaFoldDB" id="A0A813V6N3"/>
<dbReference type="Gene3D" id="1.10.238.10">
    <property type="entry name" value="EF-hand"/>
    <property type="match status" value="1"/>
</dbReference>
<dbReference type="PROSITE" id="PS50222">
    <property type="entry name" value="EF_HAND_2"/>
    <property type="match status" value="1"/>
</dbReference>
<dbReference type="InterPro" id="IPR002048">
    <property type="entry name" value="EF_hand_dom"/>
</dbReference>
<keyword evidence="5" id="KW-1185">Reference proteome</keyword>
<accession>A0A813V6N3</accession>
<dbReference type="PROSITE" id="PS00018">
    <property type="entry name" value="EF_HAND_1"/>
    <property type="match status" value="1"/>
</dbReference>
<evidence type="ECO:0000313" key="4">
    <source>
        <dbReference type="EMBL" id="CAF0838202.1"/>
    </source>
</evidence>
<evidence type="ECO:0000256" key="2">
    <source>
        <dbReference type="SAM" id="MobiDB-lite"/>
    </source>
</evidence>
<protein>
    <recommendedName>
        <fullName evidence="3">EF-hand domain-containing protein</fullName>
    </recommendedName>
</protein>
<dbReference type="InterPro" id="IPR011992">
    <property type="entry name" value="EF-hand-dom_pair"/>
</dbReference>
<dbReference type="Proteomes" id="UP000663879">
    <property type="component" value="Unassembled WGS sequence"/>
</dbReference>
<gene>
    <name evidence="4" type="ORF">OXX778_LOCUS8312</name>
</gene>
<dbReference type="EMBL" id="CAJNOC010001135">
    <property type="protein sequence ID" value="CAF0838202.1"/>
    <property type="molecule type" value="Genomic_DNA"/>
</dbReference>
<dbReference type="GO" id="GO:0005509">
    <property type="term" value="F:calcium ion binding"/>
    <property type="evidence" value="ECO:0007669"/>
    <property type="project" value="InterPro"/>
</dbReference>
<evidence type="ECO:0000259" key="3">
    <source>
        <dbReference type="PROSITE" id="PS50222"/>
    </source>
</evidence>
<evidence type="ECO:0000313" key="5">
    <source>
        <dbReference type="Proteomes" id="UP000663879"/>
    </source>
</evidence>
<dbReference type="InterPro" id="IPR018247">
    <property type="entry name" value="EF_Hand_1_Ca_BS"/>
</dbReference>
<feature type="domain" description="EF-hand" evidence="3">
    <location>
        <begin position="421"/>
        <end position="456"/>
    </location>
</feature>
<feature type="compositionally biased region" description="Basic and acidic residues" evidence="2">
    <location>
        <begin position="53"/>
        <end position="65"/>
    </location>
</feature>
<name>A0A813V6N3_9BILA</name>
<evidence type="ECO:0000256" key="1">
    <source>
        <dbReference type="ARBA" id="ARBA00022837"/>
    </source>
</evidence>
<keyword evidence="1" id="KW-0106">Calcium</keyword>
<comment type="caution">
    <text evidence="4">The sequence shown here is derived from an EMBL/GenBank/DDBJ whole genome shotgun (WGS) entry which is preliminary data.</text>
</comment>
<sequence length="494" mass="56895">MNSIDLQISQLESEIQLLETEINFYNQKKQILGLIESLKKEITLYESLKNEHQKKTNDEQSTEIHHHTKPSQATEILDCELEKKIKEYSVNLKNIGAEKSNDQNNDMAYDATKNHLTCPNDLFSVPNSNSKLERIKEPYHYVYSQTKNLISSGNFLSEKNDSNLKTYQKSNQINMLETKDQERIESKPNIEYTVYQTKQGKVVESIVQNLSTFNFKGEFDGKRPSNKLVSEIKPSQDQQLNLNEVPSFSLTSSSNSDQGNINNKNILTEKSDILERVGYNTERHSDNKNIFTKQNTSSKYNTQNIAQKNFNTSTKIDITSFKSQIHTQNDGNYCKNNLESIKYLRKVKSNNKSCLYLKKPLDVNINTLACSNRHELYRNGIITSVPEKKTQNSNKNINSLNENLVNGSSNLDIRPKDRNEILKNQLRKIFLGADRNRDGLISYAEVQGVLIQLNKELQIPYKPNYIFKFLKQAQNSIEGFLNLEEFCRAFGIIL</sequence>
<proteinExistence type="predicted"/>
<feature type="region of interest" description="Disordered" evidence="2">
    <location>
        <begin position="53"/>
        <end position="73"/>
    </location>
</feature>